<dbReference type="RefSeq" id="WP_143849806.1">
    <property type="nucleotide sequence ID" value="NZ_VLXZ01000010.1"/>
</dbReference>
<dbReference type="EMBL" id="VLXZ01000010">
    <property type="protein sequence ID" value="TSB45617.1"/>
    <property type="molecule type" value="Genomic_DNA"/>
</dbReference>
<gene>
    <name evidence="2" type="ORF">FN960_15735</name>
</gene>
<feature type="chain" id="PRO_5038423115" evidence="1">
    <location>
        <begin position="22"/>
        <end position="192"/>
    </location>
</feature>
<comment type="caution">
    <text evidence="2">The sequence shown here is derived from an EMBL/GenBank/DDBJ whole genome shotgun (WGS) entry which is preliminary data.</text>
</comment>
<organism evidence="2 3">
    <name type="scientific">Alkalicoccobacillus porphyridii</name>
    <dbReference type="NCBI Taxonomy" id="2597270"/>
    <lineage>
        <taxon>Bacteria</taxon>
        <taxon>Bacillati</taxon>
        <taxon>Bacillota</taxon>
        <taxon>Bacilli</taxon>
        <taxon>Bacillales</taxon>
        <taxon>Bacillaceae</taxon>
        <taxon>Alkalicoccobacillus</taxon>
    </lineage>
</organism>
<dbReference type="OrthoDB" id="2451243at2"/>
<keyword evidence="3" id="KW-1185">Reference proteome</keyword>
<accession>A0A553ZVX9</accession>
<keyword evidence="1" id="KW-0732">Signal</keyword>
<dbReference type="PROSITE" id="PS51257">
    <property type="entry name" value="PROKAR_LIPOPROTEIN"/>
    <property type="match status" value="1"/>
</dbReference>
<dbReference type="AlphaFoldDB" id="A0A553ZVX9"/>
<evidence type="ECO:0000313" key="3">
    <source>
        <dbReference type="Proteomes" id="UP000318521"/>
    </source>
</evidence>
<feature type="signal peptide" evidence="1">
    <location>
        <begin position="1"/>
        <end position="21"/>
    </location>
</feature>
<dbReference type="Proteomes" id="UP000318521">
    <property type="component" value="Unassembled WGS sequence"/>
</dbReference>
<sequence>MRRLNVAMFVSLLFLSACSFSFDVYDAREEQDEEMNEASASSNEKEPIQLQLTKSDEEAGVTTENNELYQQLDMYVSDNPDAGADNDFSVESMTMIVDSEGNQQMVFLGFNRIGEPIKDVSFSFSLGNTDGDMVWDNYLVVLDEETIGVIQDNTAIPIGLPITSQDQVDLMNTISQENVDIRFEDFTYESVS</sequence>
<protein>
    <submittedName>
        <fullName evidence="2">Uncharacterized protein</fullName>
    </submittedName>
</protein>
<proteinExistence type="predicted"/>
<name>A0A553ZVX9_9BACI</name>
<reference evidence="2 3" key="1">
    <citation type="submission" date="2019-07" db="EMBL/GenBank/DDBJ databases">
        <authorList>
            <person name="Park Y.J."/>
            <person name="Jeong S.E."/>
            <person name="Jung H.S."/>
        </authorList>
    </citation>
    <scope>NUCLEOTIDE SEQUENCE [LARGE SCALE GENOMIC DNA]</scope>
    <source>
        <strain evidence="3">P16(2019)</strain>
    </source>
</reference>
<evidence type="ECO:0000256" key="1">
    <source>
        <dbReference type="SAM" id="SignalP"/>
    </source>
</evidence>
<evidence type="ECO:0000313" key="2">
    <source>
        <dbReference type="EMBL" id="TSB45617.1"/>
    </source>
</evidence>